<dbReference type="GO" id="GO:0019867">
    <property type="term" value="C:outer membrane"/>
    <property type="evidence" value="ECO:0007669"/>
    <property type="project" value="InterPro"/>
</dbReference>
<sequence length="856" mass="97477">MDLKFEPLRVHVTKIALFTGIVLFLVACNVTQRVPNNKRLLVKNEIEINGKPTRDETVYVQLYQKPNTSILGYRLRLQLYNLAKQNADTAYKQWLQRKPKRQERLNRFLSAKQVERLGKSFIVSGLSNFLMKTGEPPALFDSISTQKSIKRLNSFYYNKGYFDVATTIEKDTSKAKKIGIRYRVDLKKPYLIDSLKPQISSPKLDSLFRLTAARSLIKSGKPYETETLNAERDRITSEFRNNGAYLFQQNYIRYSLDTLGTQNKVNVRLLIKDYSYRENDTAKTAPFQLYTINKVAIFTDHSTSKNEIKSKDSVTYKDFVLYSEKKLKYRPKAITDAVFITKGSLFSDNNTSLTTRYLSNLRVFKYPTIQYQQDPKDPNGLIANIYLTPRKKYTFGASVDFTHSNIQDFGISGNTSLGIRNVFNGAETFEIGFRGNVGSSQDLANPNNTFFNISEIGLDAKLNFPRIFFLFNTEKIIPKTMLPTTSMTIGYAKQRNIGLDKQNFTGTFTYNWTPRKNTNIRFDLLNIQFVKNVNIGNYFNIYRSSYDVLNVLALNYNADPSFFDANNNLIIDAGANGFINAVLGANPTITPSATDLRTIRSIVERRKRLTENNLIFATNISFYKTTNRGVNDNDFYSIRTKFESAGNILALLARASKQLETQTGANTFFDVEFSQYVKGEIEYIKHWKLAGKSVIAIRSFAGLAVPYGNSNSIPFSRSYFSGGSNDNRAWQPYSLGPGSSGGINDFNEANMKLAFNAEYRFNLFGKFNGALFADAGNIWNVFDNVEQASFQFKGWKSMDEIALGSGLGLRYDQGLFVVRFDIGFKTYNPSEQIENKWLREITLSKSVLNIGINYPF</sequence>
<dbReference type="InterPro" id="IPR039910">
    <property type="entry name" value="D15-like"/>
</dbReference>
<name>A0A1M4XUD3_9FLAO</name>
<keyword evidence="5" id="KW-0998">Cell outer membrane</keyword>
<comment type="subcellular location">
    <subcellularLocation>
        <location evidence="1">Membrane</location>
    </subcellularLocation>
</comment>
<evidence type="ECO:0000256" key="3">
    <source>
        <dbReference type="ARBA" id="ARBA00022729"/>
    </source>
</evidence>
<keyword evidence="8" id="KW-1185">Reference proteome</keyword>
<evidence type="ECO:0000256" key="1">
    <source>
        <dbReference type="ARBA" id="ARBA00004370"/>
    </source>
</evidence>
<dbReference type="PANTHER" id="PTHR12815">
    <property type="entry name" value="SORTING AND ASSEMBLY MACHINERY SAMM50 PROTEIN FAMILY MEMBER"/>
    <property type="match status" value="1"/>
</dbReference>
<evidence type="ECO:0000256" key="2">
    <source>
        <dbReference type="ARBA" id="ARBA00022692"/>
    </source>
</evidence>
<dbReference type="RefSeq" id="WP_234977679.1">
    <property type="nucleotide sequence ID" value="NZ_FQVQ01000002.1"/>
</dbReference>
<reference evidence="7 8" key="1">
    <citation type="submission" date="2016-11" db="EMBL/GenBank/DDBJ databases">
        <authorList>
            <person name="Jaros S."/>
            <person name="Januszkiewicz K."/>
            <person name="Wedrychowicz H."/>
        </authorList>
    </citation>
    <scope>NUCLEOTIDE SEQUENCE [LARGE SCALE GENOMIC DNA]</scope>
    <source>
        <strain evidence="7 8">DSM 25660</strain>
    </source>
</reference>
<dbReference type="EMBL" id="FQVQ01000002">
    <property type="protein sequence ID" value="SHE97204.1"/>
    <property type="molecule type" value="Genomic_DNA"/>
</dbReference>
<evidence type="ECO:0000313" key="8">
    <source>
        <dbReference type="Proteomes" id="UP000184147"/>
    </source>
</evidence>
<dbReference type="AlphaFoldDB" id="A0A1M4XUD3"/>
<protein>
    <submittedName>
        <fullName evidence="7">Surface antigen</fullName>
    </submittedName>
</protein>
<accession>A0A1M4XUD3</accession>
<proteinExistence type="predicted"/>
<keyword evidence="4" id="KW-0472">Membrane</keyword>
<evidence type="ECO:0000256" key="5">
    <source>
        <dbReference type="ARBA" id="ARBA00023237"/>
    </source>
</evidence>
<evidence type="ECO:0000259" key="6">
    <source>
        <dbReference type="Pfam" id="PF01103"/>
    </source>
</evidence>
<dbReference type="Pfam" id="PF01103">
    <property type="entry name" value="Omp85"/>
    <property type="match status" value="1"/>
</dbReference>
<evidence type="ECO:0000256" key="4">
    <source>
        <dbReference type="ARBA" id="ARBA00023136"/>
    </source>
</evidence>
<dbReference type="STRING" id="1124188.SAMN05444377_102187"/>
<dbReference type="PANTHER" id="PTHR12815:SF47">
    <property type="entry name" value="TRANSLOCATION AND ASSEMBLY MODULE SUBUNIT TAMA"/>
    <property type="match status" value="1"/>
</dbReference>
<organism evidence="7 8">
    <name type="scientific">Flavobacterium fontis</name>
    <dbReference type="NCBI Taxonomy" id="1124188"/>
    <lineage>
        <taxon>Bacteria</taxon>
        <taxon>Pseudomonadati</taxon>
        <taxon>Bacteroidota</taxon>
        <taxon>Flavobacteriia</taxon>
        <taxon>Flavobacteriales</taxon>
        <taxon>Flavobacteriaceae</taxon>
        <taxon>Flavobacterium</taxon>
    </lineage>
</organism>
<dbReference type="InterPro" id="IPR000184">
    <property type="entry name" value="Bac_surfAg_D15"/>
</dbReference>
<keyword evidence="3" id="KW-0732">Signal</keyword>
<dbReference type="PROSITE" id="PS51257">
    <property type="entry name" value="PROKAR_LIPOPROTEIN"/>
    <property type="match status" value="1"/>
</dbReference>
<dbReference type="Proteomes" id="UP000184147">
    <property type="component" value="Unassembled WGS sequence"/>
</dbReference>
<dbReference type="Gene3D" id="2.40.160.50">
    <property type="entry name" value="membrane protein fhac: a member of the omp85/tpsb transporter family"/>
    <property type="match status" value="1"/>
</dbReference>
<feature type="domain" description="Bacterial surface antigen (D15)" evidence="6">
    <location>
        <begin position="492"/>
        <end position="832"/>
    </location>
</feature>
<gene>
    <name evidence="7" type="ORF">SAMN05444377_102187</name>
</gene>
<keyword evidence="2" id="KW-0812">Transmembrane</keyword>
<evidence type="ECO:0000313" key="7">
    <source>
        <dbReference type="EMBL" id="SHE97204.1"/>
    </source>
</evidence>